<dbReference type="PRINTS" id="PR00598">
    <property type="entry name" value="HTHMARR"/>
</dbReference>
<feature type="compositionally biased region" description="Basic and acidic residues" evidence="1">
    <location>
        <begin position="22"/>
        <end position="32"/>
    </location>
</feature>
<dbReference type="AlphaFoldDB" id="A0A7Y6I789"/>
<dbReference type="Gene3D" id="1.10.10.10">
    <property type="entry name" value="Winged helix-like DNA-binding domain superfamily/Winged helix DNA-binding domain"/>
    <property type="match status" value="1"/>
</dbReference>
<feature type="region of interest" description="Disordered" evidence="1">
    <location>
        <begin position="22"/>
        <end position="72"/>
    </location>
</feature>
<protein>
    <submittedName>
        <fullName evidence="3">MarR family transcriptional regulator</fullName>
    </submittedName>
</protein>
<organism evidence="3 4">
    <name type="scientific">Nonomuraea montanisoli</name>
    <dbReference type="NCBI Taxonomy" id="2741721"/>
    <lineage>
        <taxon>Bacteria</taxon>
        <taxon>Bacillati</taxon>
        <taxon>Actinomycetota</taxon>
        <taxon>Actinomycetes</taxon>
        <taxon>Streptosporangiales</taxon>
        <taxon>Streptosporangiaceae</taxon>
        <taxon>Nonomuraea</taxon>
    </lineage>
</organism>
<keyword evidence="4" id="KW-1185">Reference proteome</keyword>
<dbReference type="SUPFAM" id="SSF46785">
    <property type="entry name" value="Winged helix' DNA-binding domain"/>
    <property type="match status" value="1"/>
</dbReference>
<dbReference type="Pfam" id="PF12802">
    <property type="entry name" value="MarR_2"/>
    <property type="match status" value="1"/>
</dbReference>
<proteinExistence type="predicted"/>
<dbReference type="InterPro" id="IPR039422">
    <property type="entry name" value="MarR/SlyA-like"/>
</dbReference>
<evidence type="ECO:0000313" key="3">
    <source>
        <dbReference type="EMBL" id="NUW32997.1"/>
    </source>
</evidence>
<gene>
    <name evidence="3" type="ORF">HTZ77_16360</name>
</gene>
<dbReference type="PANTHER" id="PTHR33164:SF104">
    <property type="entry name" value="TRANSCRIPTIONAL REGULATORY PROTEIN"/>
    <property type="match status" value="1"/>
</dbReference>
<evidence type="ECO:0000256" key="1">
    <source>
        <dbReference type="SAM" id="MobiDB-lite"/>
    </source>
</evidence>
<dbReference type="InterPro" id="IPR036390">
    <property type="entry name" value="WH_DNA-bd_sf"/>
</dbReference>
<evidence type="ECO:0000259" key="2">
    <source>
        <dbReference type="PROSITE" id="PS50995"/>
    </source>
</evidence>
<name>A0A7Y6I789_9ACTN</name>
<sequence length="238" mass="26087">MCRRFHPVDWAAIRRDVVGRYRPTTSRDDAQPRGRAVRGTHPKTVRGGHRRSYGRPGTSQDRALGSGTVSDEDGARDAIDVILEQWRRERPDLDLSPMGVFGRLAQAARVVEASVDEVFTRHGLRPGEFDVLAALRRSGPPYTMIPSELSAVLMMSRAGMTNRLDRLEAAELVERSLDPADRRSFRVTLTPEGRRVIDAALTDHAANLARLASSLGPGDTEALGRILRSMLAGGLAGD</sequence>
<feature type="compositionally biased region" description="Basic residues" evidence="1">
    <location>
        <begin position="35"/>
        <end position="53"/>
    </location>
</feature>
<dbReference type="Proteomes" id="UP000586042">
    <property type="component" value="Unassembled WGS sequence"/>
</dbReference>
<dbReference type="InterPro" id="IPR000835">
    <property type="entry name" value="HTH_MarR-typ"/>
</dbReference>
<reference evidence="3 4" key="1">
    <citation type="submission" date="2020-06" db="EMBL/GenBank/DDBJ databases">
        <title>Nonomuraea sp. SMC257, a novel actinomycete isolated from soil.</title>
        <authorList>
            <person name="Chanama M."/>
        </authorList>
    </citation>
    <scope>NUCLEOTIDE SEQUENCE [LARGE SCALE GENOMIC DNA]</scope>
    <source>
        <strain evidence="3 4">SMC257</strain>
    </source>
</reference>
<dbReference type="PANTHER" id="PTHR33164">
    <property type="entry name" value="TRANSCRIPTIONAL REGULATOR, MARR FAMILY"/>
    <property type="match status" value="1"/>
</dbReference>
<dbReference type="InterPro" id="IPR036388">
    <property type="entry name" value="WH-like_DNA-bd_sf"/>
</dbReference>
<comment type="caution">
    <text evidence="3">The sequence shown here is derived from an EMBL/GenBank/DDBJ whole genome shotgun (WGS) entry which is preliminary data.</text>
</comment>
<accession>A0A7Y6I789</accession>
<feature type="domain" description="HTH marR-type" evidence="2">
    <location>
        <begin position="97"/>
        <end position="232"/>
    </location>
</feature>
<dbReference type="GO" id="GO:0003700">
    <property type="term" value="F:DNA-binding transcription factor activity"/>
    <property type="evidence" value="ECO:0007669"/>
    <property type="project" value="InterPro"/>
</dbReference>
<dbReference type="GO" id="GO:0006950">
    <property type="term" value="P:response to stress"/>
    <property type="evidence" value="ECO:0007669"/>
    <property type="project" value="TreeGrafter"/>
</dbReference>
<dbReference type="EMBL" id="JABWGN010000006">
    <property type="protein sequence ID" value="NUW32997.1"/>
    <property type="molecule type" value="Genomic_DNA"/>
</dbReference>
<dbReference type="PROSITE" id="PS50995">
    <property type="entry name" value="HTH_MARR_2"/>
    <property type="match status" value="1"/>
</dbReference>
<dbReference type="SMART" id="SM00347">
    <property type="entry name" value="HTH_MARR"/>
    <property type="match status" value="1"/>
</dbReference>
<evidence type="ECO:0000313" key="4">
    <source>
        <dbReference type="Proteomes" id="UP000586042"/>
    </source>
</evidence>